<dbReference type="Proteomes" id="UP000224076">
    <property type="component" value="Unassembled WGS sequence"/>
</dbReference>
<dbReference type="EMBL" id="NVDG01000069">
    <property type="protein sequence ID" value="PFU37415.1"/>
    <property type="molecule type" value="Genomic_DNA"/>
</dbReference>
<evidence type="ECO:0000259" key="1">
    <source>
        <dbReference type="Pfam" id="PF13538"/>
    </source>
</evidence>
<dbReference type="InterPro" id="IPR027785">
    <property type="entry name" value="UvrD-like_helicase_C"/>
</dbReference>
<dbReference type="RefSeq" id="WP_098666471.1">
    <property type="nucleotide sequence ID" value="NZ_NVDG01000069.1"/>
</dbReference>
<sequence length="714" mass="81570">MLHVVNGDKKNTPASTSFERNLLELYENYTGTVYHGFALSEIDNTKIIIDALIVTKEKGILAINFSSFNEDQDIEKMDRIYVLLRALLEKNSRLRSRRNLAIEINVINYVPSKEEIPSSFEEDYISEETFLEYYTNDLPNFNDRYFEALNEALDKVVSAKPKKPRSSVTKPSSLGAKIKQIELSIANMDKWQRTAAYEIPNKPQRIRGLAGSGKTIVLALKAAYLHFKDPTADIAVTFYSRSLYQQFTSLIQEFYQQYSNDKVDFEKVHILHAWGTLNEPGIYSKAARELKADVFTFKQAESAFGKQNSFKGICEILVDKMKLNNIDKIPMYDYILIDEAQDMPPTFFQLAYKLFKSDEKRIVYAYDELQNLSKSSMPSTKEMFGVDSNGNPLVSISNNLDDPSQPRTDIVLPICYRNSKWTLTIAHALGFGVYRNATPPLVQFFKQLNVWEEIGYEVIEGTLNFNEFVKLKRNNTSSPAYFEELMSPEDAITVLPAFNSKQEEYYWVAQQIKKNITEDELDPDDILVIFPDSLTSFSNYDMFNLILRNVGVDSIMPGKNVDRDTFTVKGKITCTHIYRAKGNERPMVYILDGEYGNRNIDLINVRNTLFTAITRSRAWVRIVGTGSGMTELASEIKKCVDMNYTLAINIPTSDEISKINLLNRDASEEEMKRISKVEKVTGELIEMIQKGIINADDIPKLKDLANLVEIDPED</sequence>
<dbReference type="InterPro" id="IPR027417">
    <property type="entry name" value="P-loop_NTPase"/>
</dbReference>
<dbReference type="AlphaFoldDB" id="A0A2B3TS85"/>
<keyword evidence="2" id="KW-0547">Nucleotide-binding</keyword>
<gene>
    <name evidence="2" type="ORF">COK86_28860</name>
</gene>
<keyword evidence="2" id="KW-0067">ATP-binding</keyword>
<evidence type="ECO:0000313" key="3">
    <source>
        <dbReference type="Proteomes" id="UP000224076"/>
    </source>
</evidence>
<dbReference type="Pfam" id="PF13538">
    <property type="entry name" value="UvrD_C_2"/>
    <property type="match status" value="1"/>
</dbReference>
<reference evidence="2 3" key="1">
    <citation type="submission" date="2017-09" db="EMBL/GenBank/DDBJ databases">
        <title>Large-scale bioinformatics analysis of Bacillus genomes uncovers conserved roles of natural products in bacterial physiology.</title>
        <authorList>
            <consortium name="Agbiome Team Llc"/>
            <person name="Bleich R.M."/>
            <person name="Grubbs K.J."/>
            <person name="Santa Maria K.C."/>
            <person name="Allen S.E."/>
            <person name="Farag S."/>
            <person name="Shank E.A."/>
            <person name="Bowers A."/>
        </authorList>
    </citation>
    <scope>NUCLEOTIDE SEQUENCE [LARGE SCALE GENOMIC DNA]</scope>
    <source>
        <strain evidence="2 3">AFS061806</strain>
    </source>
</reference>
<dbReference type="Gene3D" id="3.40.50.300">
    <property type="entry name" value="P-loop containing nucleotide triphosphate hydrolases"/>
    <property type="match status" value="2"/>
</dbReference>
<accession>A0A2B3TS85</accession>
<dbReference type="SUPFAM" id="SSF52540">
    <property type="entry name" value="P-loop containing nucleoside triphosphate hydrolases"/>
    <property type="match status" value="1"/>
</dbReference>
<keyword evidence="2" id="KW-0378">Hydrolase</keyword>
<proteinExistence type="predicted"/>
<keyword evidence="2" id="KW-0347">Helicase</keyword>
<comment type="caution">
    <text evidence="2">The sequence shown here is derived from an EMBL/GenBank/DDBJ whole genome shotgun (WGS) entry which is preliminary data.</text>
</comment>
<feature type="domain" description="UvrD-like helicase C-terminal" evidence="1">
    <location>
        <begin position="572"/>
        <end position="623"/>
    </location>
</feature>
<dbReference type="GO" id="GO:0004386">
    <property type="term" value="F:helicase activity"/>
    <property type="evidence" value="ECO:0007669"/>
    <property type="project" value="UniProtKB-KW"/>
</dbReference>
<evidence type="ECO:0000313" key="2">
    <source>
        <dbReference type="EMBL" id="PFU37415.1"/>
    </source>
</evidence>
<organism evidence="2 3">
    <name type="scientific">Bacillus cereus</name>
    <dbReference type="NCBI Taxonomy" id="1396"/>
    <lineage>
        <taxon>Bacteria</taxon>
        <taxon>Bacillati</taxon>
        <taxon>Bacillota</taxon>
        <taxon>Bacilli</taxon>
        <taxon>Bacillales</taxon>
        <taxon>Bacillaceae</taxon>
        <taxon>Bacillus</taxon>
        <taxon>Bacillus cereus group</taxon>
    </lineage>
</organism>
<name>A0A2B3TS85_BACCE</name>
<protein>
    <submittedName>
        <fullName evidence="2">RNA helicase</fullName>
    </submittedName>
</protein>